<protein>
    <submittedName>
        <fullName evidence="3">Uncharacterized protein</fullName>
    </submittedName>
</protein>
<keyword evidence="1" id="KW-0175">Coiled coil</keyword>
<evidence type="ECO:0000313" key="3">
    <source>
        <dbReference type="EMBL" id="QJD67537.1"/>
    </source>
</evidence>
<proteinExistence type="predicted"/>
<evidence type="ECO:0000313" key="4">
    <source>
        <dbReference type="Proteomes" id="UP000503498"/>
    </source>
</evidence>
<reference evidence="3 4" key="2">
    <citation type="submission" date="2020-04" db="EMBL/GenBank/DDBJ databases">
        <authorList>
            <person name="Fomenkov A."/>
            <person name="Anton B.P."/>
            <person name="Roberts R.J."/>
        </authorList>
    </citation>
    <scope>NUCLEOTIDE SEQUENCE [LARGE SCALE GENOMIC DNA]</scope>
    <source>
        <strain evidence="3 4">NEB122</strain>
    </source>
</reference>
<name>A0A7Z2VA18_XANCA</name>
<evidence type="ECO:0000256" key="1">
    <source>
        <dbReference type="SAM" id="Coils"/>
    </source>
</evidence>
<reference evidence="3 4" key="1">
    <citation type="submission" date="2020-04" db="EMBL/GenBank/DDBJ databases">
        <title>Genome-Wide Identification of 5-Methylcytosine Sites in Bacterial Genomes By High-Throughput Sequencing of MspJI Restriction Fragments.</title>
        <authorList>
            <person name="Wu V."/>
        </authorList>
    </citation>
    <scope>NUCLEOTIDE SEQUENCE [LARGE SCALE GENOMIC DNA]</scope>
    <source>
        <strain evidence="3 4">NEB122</strain>
    </source>
</reference>
<gene>
    <name evidence="3" type="ORF">HG421_07260</name>
</gene>
<sequence>MQAPEPAEMNEEGRLILAQMALGAGRLDALIADLQDQAKRAQVAMQAAREQEEAMFRQAMVALFREQQERMGEALRPRIAWAWKIIATLVVFFALLLAGFLLLLRQANDRLQAADARAAQAEVRAEVLQASRHVQITSCGGRPCIKLDKQAPTWKSKAGEYILVDTSAGKQVRTRQ</sequence>
<accession>A0A7Z2VA18</accession>
<organism evidence="3 4">
    <name type="scientific">Xanthomonas campestris pv. badrii</name>
    <dbReference type="NCBI Taxonomy" id="149696"/>
    <lineage>
        <taxon>Bacteria</taxon>
        <taxon>Pseudomonadati</taxon>
        <taxon>Pseudomonadota</taxon>
        <taxon>Gammaproteobacteria</taxon>
        <taxon>Lysobacterales</taxon>
        <taxon>Lysobacteraceae</taxon>
        <taxon>Xanthomonas</taxon>
    </lineage>
</organism>
<keyword evidence="2" id="KW-1133">Transmembrane helix</keyword>
<dbReference type="AlphaFoldDB" id="A0A7Z2VA18"/>
<dbReference type="Proteomes" id="UP000503498">
    <property type="component" value="Chromosome"/>
</dbReference>
<evidence type="ECO:0000256" key="2">
    <source>
        <dbReference type="SAM" id="Phobius"/>
    </source>
</evidence>
<dbReference type="EMBL" id="CP051651">
    <property type="protein sequence ID" value="QJD67537.1"/>
    <property type="molecule type" value="Genomic_DNA"/>
</dbReference>
<keyword evidence="2" id="KW-0812">Transmembrane</keyword>
<feature type="transmembrane region" description="Helical" evidence="2">
    <location>
        <begin position="81"/>
        <end position="104"/>
    </location>
</feature>
<keyword evidence="2" id="KW-0472">Membrane</keyword>
<feature type="coiled-coil region" evidence="1">
    <location>
        <begin position="104"/>
        <end position="131"/>
    </location>
</feature>
<dbReference type="RefSeq" id="WP_169705838.1">
    <property type="nucleotide sequence ID" value="NZ_CP051651.1"/>
</dbReference>